<protein>
    <submittedName>
        <fullName evidence="2">Polymer-forming protein</fullName>
    </submittedName>
</protein>
<name>A0A1H0BAR8_9BACT</name>
<keyword evidence="3" id="KW-1185">Reference proteome</keyword>
<sequence>MAKDEFNAFLGKGTHYEGKLVFEGTVRLDGSFTGEIDSVGTLVVGQEAKVKGVVKVDQLVVSGRIEGEVKVQSKAVFYKGAEFLGNLDTNILVVEEGAKIHGKVSMSNLGNSETIEEVQENM</sequence>
<dbReference type="RefSeq" id="WP_092063153.1">
    <property type="nucleotide sequence ID" value="NZ_FNIN01000002.1"/>
</dbReference>
<accession>A0A1H0BAR8</accession>
<reference evidence="2 3" key="1">
    <citation type="submission" date="2016-10" db="EMBL/GenBank/DDBJ databases">
        <authorList>
            <person name="de Groot N.N."/>
        </authorList>
    </citation>
    <scope>NUCLEOTIDE SEQUENCE [LARGE SCALE GENOMIC DNA]</scope>
    <source>
        <strain evidence="2 3">DSM 15269</strain>
    </source>
</reference>
<dbReference type="EMBL" id="FNIN01000002">
    <property type="protein sequence ID" value="SDN42717.1"/>
    <property type="molecule type" value="Genomic_DNA"/>
</dbReference>
<evidence type="ECO:0000256" key="1">
    <source>
        <dbReference type="ARBA" id="ARBA00044755"/>
    </source>
</evidence>
<dbReference type="PANTHER" id="PTHR35024">
    <property type="entry name" value="HYPOTHETICAL CYTOSOLIC PROTEIN"/>
    <property type="match status" value="1"/>
</dbReference>
<proteinExistence type="inferred from homology"/>
<evidence type="ECO:0000313" key="2">
    <source>
        <dbReference type="EMBL" id="SDN42717.1"/>
    </source>
</evidence>
<dbReference type="InterPro" id="IPR007607">
    <property type="entry name" value="BacA/B"/>
</dbReference>
<organism evidence="2 3">
    <name type="scientific">Desulfonauticus submarinus</name>
    <dbReference type="NCBI Taxonomy" id="206665"/>
    <lineage>
        <taxon>Bacteria</taxon>
        <taxon>Pseudomonadati</taxon>
        <taxon>Thermodesulfobacteriota</taxon>
        <taxon>Desulfovibrionia</taxon>
        <taxon>Desulfovibrionales</taxon>
        <taxon>Desulfonauticaceae</taxon>
        <taxon>Desulfonauticus</taxon>
    </lineage>
</organism>
<dbReference type="Proteomes" id="UP000199602">
    <property type="component" value="Unassembled WGS sequence"/>
</dbReference>
<dbReference type="Pfam" id="PF04519">
    <property type="entry name" value="Bactofilin"/>
    <property type="match status" value="1"/>
</dbReference>
<gene>
    <name evidence="2" type="ORF">SAMN04488516_102103</name>
</gene>
<comment type="similarity">
    <text evidence="1">Belongs to the bactofilin family.</text>
</comment>
<dbReference type="OrthoDB" id="9789407at2"/>
<dbReference type="PANTHER" id="PTHR35024:SF4">
    <property type="entry name" value="POLYMER-FORMING CYTOSKELETAL PROTEIN"/>
    <property type="match status" value="1"/>
</dbReference>
<dbReference type="STRING" id="206665.SAMN04488516_102103"/>
<dbReference type="AlphaFoldDB" id="A0A1H0BAR8"/>
<evidence type="ECO:0000313" key="3">
    <source>
        <dbReference type="Proteomes" id="UP000199602"/>
    </source>
</evidence>